<keyword evidence="3" id="KW-0573">Peptidoglycan synthesis</keyword>
<feature type="signal peptide" evidence="8">
    <location>
        <begin position="1"/>
        <end position="20"/>
    </location>
</feature>
<evidence type="ECO:0000313" key="9">
    <source>
        <dbReference type="EMBL" id="EFP94696.1"/>
    </source>
</evidence>
<evidence type="ECO:0000256" key="2">
    <source>
        <dbReference type="ARBA" id="ARBA00022960"/>
    </source>
</evidence>
<dbReference type="Pfam" id="PF04348">
    <property type="entry name" value="LppC"/>
    <property type="match status" value="1"/>
</dbReference>
<reference evidence="9 10" key="1">
    <citation type="journal article" date="2012" name="Int. J. Syst. Evol. Microbiol.">
        <title>Vibrio caribbeanicus sp. nov., isolated from the marine sponge Scleritoderma cyanea.</title>
        <authorList>
            <person name="Hoffmann M."/>
            <person name="Monday S.R."/>
            <person name="Allard M.W."/>
            <person name="Strain E.A."/>
            <person name="Whittaker P."/>
            <person name="Naum M."/>
            <person name="McCarthy P.J."/>
            <person name="Lopez J.V."/>
            <person name="Fischer M."/>
            <person name="Brown E.W."/>
        </authorList>
    </citation>
    <scope>NUCLEOTIDE SEQUENCE [LARGE SCALE GENOMIC DNA]</scope>
    <source>
        <strain evidence="9 10">ATCC BAA-2122</strain>
    </source>
</reference>
<feature type="chain" id="PRO_5003166871" description="PBP activator LpoA" evidence="8">
    <location>
        <begin position="21"/>
        <end position="600"/>
    </location>
</feature>
<dbReference type="eggNOG" id="COG3107">
    <property type="taxonomic scope" value="Bacteria"/>
</dbReference>
<sequence length="600" mass="67976">MKNHKRSSIPRLMTSIVLTATLVACSSAPKAPRAIDITLEPNQAVATYLMRADSNQGDMQNDWLIMALKASVESNNTQQAQRIFQRLQRQKLKPKQSAQVQLSYAKILQQKGLIKDALETLSFSSQWSLEDKTWLQYHQLRASLFLEIGDQFNAAKELTSASRLLSDSDQQTTSQEVWKDLSQYTLQDLEKYQQEVDEPIMSAWITLAIDFKKLSHDLPTLKTALKQWLIENPQHPAALYTPESIETILNLEITQPKNIALLLPLTGKFSKQAQLIRDGFIFEMMNSKNPHSASLTVIDTNKTSVENLEPILLEKKIDAVVGPLLKGNIEKFQNLQQNLAQPITTLALNIPKQFDDKIDMCFLTLSPEQEVAQAARHLAEQGAKYPMILAPKGTLGDRVVNAFEKEWNKHSTHKVAISLFGDRNQLQRNINQIFGLQDSQQQIAQMSKMLNIPLETQPRSRRDIDAVYIVANSAEITLIKPFIEVAINPDTVPPKLYANSRSNNGQQQYEDLSGVMFSDIPLLLRQDDTARQINTLWPNHSNAEIRLQALGMDAYQLIEYLPQMKLVSDYTLDGNTGQLTIGEHCLISRELSWTQYIDKE</sequence>
<dbReference type="PANTHER" id="PTHR38038:SF1">
    <property type="entry name" value="PENICILLIN-BINDING PROTEIN ACTIVATOR LPOA"/>
    <property type="match status" value="1"/>
</dbReference>
<comment type="caution">
    <text evidence="9">The sequence shown here is derived from an EMBL/GenBank/DDBJ whole genome shotgun (WGS) entry which is preliminary data.</text>
</comment>
<dbReference type="InterPro" id="IPR011990">
    <property type="entry name" value="TPR-like_helical_dom_sf"/>
</dbReference>
<dbReference type="SUPFAM" id="SSF53822">
    <property type="entry name" value="Periplasmic binding protein-like I"/>
    <property type="match status" value="1"/>
</dbReference>
<name>E3BQE3_9VIBR</name>
<keyword evidence="2" id="KW-0133">Cell shape</keyword>
<dbReference type="Gene3D" id="1.25.40.10">
    <property type="entry name" value="Tetratricopeptide repeat domain"/>
    <property type="match status" value="1"/>
</dbReference>
<dbReference type="GO" id="GO:0008360">
    <property type="term" value="P:regulation of cell shape"/>
    <property type="evidence" value="ECO:0007669"/>
    <property type="project" value="UniProtKB-KW"/>
</dbReference>
<dbReference type="GO" id="GO:0030234">
    <property type="term" value="F:enzyme regulator activity"/>
    <property type="evidence" value="ECO:0007669"/>
    <property type="project" value="TreeGrafter"/>
</dbReference>
<dbReference type="GO" id="GO:0031241">
    <property type="term" value="C:periplasmic side of cell outer membrane"/>
    <property type="evidence" value="ECO:0007669"/>
    <property type="project" value="TreeGrafter"/>
</dbReference>
<dbReference type="EMBL" id="AEIU01000121">
    <property type="protein sequence ID" value="EFP94696.1"/>
    <property type="molecule type" value="Genomic_DNA"/>
</dbReference>
<evidence type="ECO:0000256" key="3">
    <source>
        <dbReference type="ARBA" id="ARBA00022984"/>
    </source>
</evidence>
<keyword evidence="7" id="KW-0449">Lipoprotein</keyword>
<evidence type="ECO:0000256" key="6">
    <source>
        <dbReference type="ARBA" id="ARBA00023237"/>
    </source>
</evidence>
<organism evidence="9 10">
    <name type="scientific">Vibrio caribbeanicus ATCC BAA-2122</name>
    <dbReference type="NCBI Taxonomy" id="796620"/>
    <lineage>
        <taxon>Bacteria</taxon>
        <taxon>Pseudomonadati</taxon>
        <taxon>Pseudomonadota</taxon>
        <taxon>Gammaproteobacteria</taxon>
        <taxon>Vibrionales</taxon>
        <taxon>Vibrionaceae</taxon>
        <taxon>Vibrio</taxon>
    </lineage>
</organism>
<dbReference type="Gene3D" id="3.40.50.2300">
    <property type="match status" value="2"/>
</dbReference>
<dbReference type="InterPro" id="IPR028082">
    <property type="entry name" value="Peripla_BP_I"/>
</dbReference>
<proteinExistence type="predicted"/>
<dbReference type="STRING" id="796620.VIBC2010_18895"/>
<dbReference type="Gene3D" id="1.25.40.650">
    <property type="match status" value="1"/>
</dbReference>
<keyword evidence="10" id="KW-1185">Reference proteome</keyword>
<dbReference type="OrthoDB" id="6708821at2"/>
<gene>
    <name evidence="9" type="ORF">VIBC2010_18895</name>
</gene>
<dbReference type="PROSITE" id="PS51257">
    <property type="entry name" value="PROKAR_LIPOPROTEIN"/>
    <property type="match status" value="1"/>
</dbReference>
<keyword evidence="5" id="KW-0564">Palmitate</keyword>
<protein>
    <recommendedName>
        <fullName evidence="11">PBP activator LpoA</fullName>
    </recommendedName>
</protein>
<evidence type="ECO:0000256" key="4">
    <source>
        <dbReference type="ARBA" id="ARBA00023136"/>
    </source>
</evidence>
<evidence type="ECO:0000256" key="5">
    <source>
        <dbReference type="ARBA" id="ARBA00023139"/>
    </source>
</evidence>
<dbReference type="Proteomes" id="UP000002943">
    <property type="component" value="Unassembled WGS sequence"/>
</dbReference>
<evidence type="ECO:0000313" key="10">
    <source>
        <dbReference type="Proteomes" id="UP000002943"/>
    </source>
</evidence>
<evidence type="ECO:0000256" key="1">
    <source>
        <dbReference type="ARBA" id="ARBA00022729"/>
    </source>
</evidence>
<evidence type="ECO:0008006" key="11">
    <source>
        <dbReference type="Google" id="ProtNLM"/>
    </source>
</evidence>
<dbReference type="RefSeq" id="WP_009603424.1">
    <property type="nucleotide sequence ID" value="NZ_AEIU01000121.1"/>
</dbReference>
<dbReference type="InterPro" id="IPR007443">
    <property type="entry name" value="LpoA"/>
</dbReference>
<evidence type="ECO:0000256" key="8">
    <source>
        <dbReference type="SAM" id="SignalP"/>
    </source>
</evidence>
<keyword evidence="4" id="KW-0472">Membrane</keyword>
<dbReference type="GO" id="GO:0009252">
    <property type="term" value="P:peptidoglycan biosynthetic process"/>
    <property type="evidence" value="ECO:0007669"/>
    <property type="project" value="UniProtKB-KW"/>
</dbReference>
<dbReference type="CDD" id="cd06339">
    <property type="entry name" value="PBP1_YraM_LppC_lipoprotein-like"/>
    <property type="match status" value="1"/>
</dbReference>
<keyword evidence="1 8" id="KW-0732">Signal</keyword>
<evidence type="ECO:0000256" key="7">
    <source>
        <dbReference type="ARBA" id="ARBA00023288"/>
    </source>
</evidence>
<dbReference type="AlphaFoldDB" id="E3BQE3"/>
<keyword evidence="6" id="KW-0998">Cell outer membrane</keyword>
<accession>E3BQE3</accession>
<dbReference type="PANTHER" id="PTHR38038">
    <property type="entry name" value="PENICILLIN-BINDING PROTEIN ACTIVATOR LPOA"/>
    <property type="match status" value="1"/>
</dbReference>